<organism evidence="7 8">
    <name type="scientific">Thalassiosira oceanica</name>
    <name type="common">Marine diatom</name>
    <dbReference type="NCBI Taxonomy" id="159749"/>
    <lineage>
        <taxon>Eukaryota</taxon>
        <taxon>Sar</taxon>
        <taxon>Stramenopiles</taxon>
        <taxon>Ochrophyta</taxon>
        <taxon>Bacillariophyta</taxon>
        <taxon>Coscinodiscophyceae</taxon>
        <taxon>Thalassiosirophycidae</taxon>
        <taxon>Thalassiosirales</taxon>
        <taxon>Thalassiosiraceae</taxon>
        <taxon>Thalassiosira</taxon>
    </lineage>
</organism>
<feature type="transmembrane region" description="Helical" evidence="6">
    <location>
        <begin position="327"/>
        <end position="345"/>
    </location>
</feature>
<evidence type="ECO:0000256" key="4">
    <source>
        <dbReference type="ARBA" id="ARBA00022989"/>
    </source>
</evidence>
<evidence type="ECO:0000256" key="5">
    <source>
        <dbReference type="ARBA" id="ARBA00023136"/>
    </source>
</evidence>
<evidence type="ECO:0000256" key="1">
    <source>
        <dbReference type="ARBA" id="ARBA00004141"/>
    </source>
</evidence>
<dbReference type="eggNOG" id="ENOG502T0VB">
    <property type="taxonomic scope" value="Eukaryota"/>
</dbReference>
<dbReference type="EMBL" id="AGNL01009357">
    <property type="protein sequence ID" value="EJK69928.1"/>
    <property type="molecule type" value="Genomic_DNA"/>
</dbReference>
<keyword evidence="5 6" id="KW-0472">Membrane</keyword>
<reference evidence="7 8" key="1">
    <citation type="journal article" date="2012" name="Genome Biol.">
        <title>Genome and low-iron response of an oceanic diatom adapted to chronic iron limitation.</title>
        <authorList>
            <person name="Lommer M."/>
            <person name="Specht M."/>
            <person name="Roy A.S."/>
            <person name="Kraemer L."/>
            <person name="Andreson R."/>
            <person name="Gutowska M.A."/>
            <person name="Wolf J."/>
            <person name="Bergner S.V."/>
            <person name="Schilhabel M.B."/>
            <person name="Klostermeier U.C."/>
            <person name="Beiko R.G."/>
            <person name="Rosenstiel P."/>
            <person name="Hippler M."/>
            <person name="Laroche J."/>
        </authorList>
    </citation>
    <scope>NUCLEOTIDE SEQUENCE [LARGE SCALE GENOMIC DNA]</scope>
    <source>
        <strain evidence="7 8">CCMP1005</strain>
    </source>
</reference>
<feature type="transmembrane region" description="Helical" evidence="6">
    <location>
        <begin position="265"/>
        <end position="287"/>
    </location>
</feature>
<comment type="similarity">
    <text evidence="2">Belongs to the SURF4 family.</text>
</comment>
<accession>K0SU48</accession>
<name>K0SU48_THAOC</name>
<feature type="transmembrane region" description="Helical" evidence="6">
    <location>
        <begin position="73"/>
        <end position="94"/>
    </location>
</feature>
<keyword evidence="3 6" id="KW-0812">Transmembrane</keyword>
<dbReference type="InterPro" id="IPR002995">
    <property type="entry name" value="Surf4"/>
</dbReference>
<comment type="subcellular location">
    <subcellularLocation>
        <location evidence="1">Membrane</location>
        <topology evidence="1">Multi-pass membrane protein</topology>
    </subcellularLocation>
</comment>
<dbReference type="Pfam" id="PF02077">
    <property type="entry name" value="SURF4"/>
    <property type="match status" value="1"/>
</dbReference>
<gene>
    <name evidence="7" type="ORF">THAOC_08769</name>
</gene>
<proteinExistence type="inferred from homology"/>
<evidence type="ECO:0000256" key="2">
    <source>
        <dbReference type="ARBA" id="ARBA00006945"/>
    </source>
</evidence>
<keyword evidence="4 6" id="KW-1133">Transmembrane helix</keyword>
<comment type="caution">
    <text evidence="7">The sequence shown here is derived from an EMBL/GenBank/DDBJ whole genome shotgun (WGS) entry which is preliminary data.</text>
</comment>
<feature type="transmembrane region" description="Helical" evidence="6">
    <location>
        <begin position="106"/>
        <end position="127"/>
    </location>
</feature>
<evidence type="ECO:0000256" key="6">
    <source>
        <dbReference type="SAM" id="Phobius"/>
    </source>
</evidence>
<evidence type="ECO:0000256" key="3">
    <source>
        <dbReference type="ARBA" id="ARBA00022692"/>
    </source>
</evidence>
<dbReference type="OMA" id="FDHERYF"/>
<feature type="transmembrane region" description="Helical" evidence="6">
    <location>
        <begin position="203"/>
        <end position="224"/>
    </location>
</feature>
<dbReference type="OrthoDB" id="201476at2759"/>
<dbReference type="AlphaFoldDB" id="K0SU48"/>
<keyword evidence="8" id="KW-1185">Reference proteome</keyword>
<evidence type="ECO:0000313" key="8">
    <source>
        <dbReference type="Proteomes" id="UP000266841"/>
    </source>
</evidence>
<sequence length="367" mass="40273">MASQMELPSGGAGETAEFYDHLLGDGNTSSTNEPGLARAWPSHQWVYQRIMLLVEEQVRVKLLLKVWGPRFEFFTRCMLVTIFLVDSVGMAVHFSEQVGQFGSSSFGFFAVTLGVLVQSIASLGLLVKPSVGHVWCPLLIGWEVLQPVLYGQLANLEFVCGSLSVVGGLCLLMAHLQKESDSEEGKSSAHNTFQVGTELTGRLLLPSSYTYQAWLYLSMIMVSRDTSGVVDNLLKFSSSVVSAALLVILIIGCLLIAVGLGSRTVALGLAILNIAFVCYEHPIWIFVSYGGGEWKVNDAKMWMPSVSLADSADLSIDPWQIYDIHKYYFFLGLSISGALLLLTHYGPGKMALQQDELILTRTQETRD</sequence>
<dbReference type="GO" id="GO:0016020">
    <property type="term" value="C:membrane"/>
    <property type="evidence" value="ECO:0007669"/>
    <property type="project" value="UniProtKB-SubCell"/>
</dbReference>
<feature type="transmembrane region" description="Helical" evidence="6">
    <location>
        <begin position="236"/>
        <end position="258"/>
    </location>
</feature>
<evidence type="ECO:0000313" key="7">
    <source>
        <dbReference type="EMBL" id="EJK69928.1"/>
    </source>
</evidence>
<protein>
    <submittedName>
        <fullName evidence="7">Uncharacterized protein</fullName>
    </submittedName>
</protein>
<dbReference type="Proteomes" id="UP000266841">
    <property type="component" value="Unassembled WGS sequence"/>
</dbReference>